<evidence type="ECO:0000259" key="3">
    <source>
        <dbReference type="PROSITE" id="PS51352"/>
    </source>
</evidence>
<dbReference type="AlphaFoldDB" id="A0A6J2UB85"/>
<sequence>MSGKTKGHKVITVESKSHYQKLIEDAGQTHVLIEFYATWCAPCRIIGVRLEELAHEYADKLVILKIDVDDLEELAVEFDVSSMPTFAIVKNKVIVEKFVGSNPDKVESTLVKYCGKPDATAATATASASPAKSGAGSSKAVAEAANGKSKK</sequence>
<protein>
    <submittedName>
        <fullName evidence="5">Thioredoxin-2</fullName>
    </submittedName>
</protein>
<reference evidence="5" key="1">
    <citation type="submission" date="2025-08" db="UniProtKB">
        <authorList>
            <consortium name="RefSeq"/>
        </authorList>
    </citation>
    <scope>IDENTIFICATION</scope>
    <source>
        <strain evidence="5">11010-0011.00</strain>
        <tissue evidence="5">Whole body</tissue>
    </source>
</reference>
<keyword evidence="4" id="KW-1185">Reference proteome</keyword>
<dbReference type="Pfam" id="PF00085">
    <property type="entry name" value="Thioredoxin"/>
    <property type="match status" value="1"/>
</dbReference>
<evidence type="ECO:0000256" key="2">
    <source>
        <dbReference type="SAM" id="MobiDB-lite"/>
    </source>
</evidence>
<dbReference type="InterPro" id="IPR013766">
    <property type="entry name" value="Thioredoxin_domain"/>
</dbReference>
<organism evidence="4 5">
    <name type="scientific">Drosophila lebanonensis</name>
    <name type="common">Fruit fly</name>
    <name type="synonym">Scaptodrosophila lebanonensis</name>
    <dbReference type="NCBI Taxonomy" id="7225"/>
    <lineage>
        <taxon>Eukaryota</taxon>
        <taxon>Metazoa</taxon>
        <taxon>Ecdysozoa</taxon>
        <taxon>Arthropoda</taxon>
        <taxon>Hexapoda</taxon>
        <taxon>Insecta</taxon>
        <taxon>Pterygota</taxon>
        <taxon>Neoptera</taxon>
        <taxon>Endopterygota</taxon>
        <taxon>Diptera</taxon>
        <taxon>Brachycera</taxon>
        <taxon>Muscomorpha</taxon>
        <taxon>Ephydroidea</taxon>
        <taxon>Drosophilidae</taxon>
        <taxon>Scaptodrosophila</taxon>
    </lineage>
</organism>
<dbReference type="PROSITE" id="PS51352">
    <property type="entry name" value="THIOREDOXIN_2"/>
    <property type="match status" value="1"/>
</dbReference>
<dbReference type="PANTHER" id="PTHR46115">
    <property type="entry name" value="THIOREDOXIN-LIKE PROTEIN 1"/>
    <property type="match status" value="1"/>
</dbReference>
<dbReference type="OrthoDB" id="2121326at2759"/>
<dbReference type="PRINTS" id="PR00421">
    <property type="entry name" value="THIOREDOXIN"/>
</dbReference>
<dbReference type="RefSeq" id="XP_030385629.1">
    <property type="nucleotide sequence ID" value="XM_030529769.1"/>
</dbReference>
<dbReference type="SUPFAM" id="SSF52833">
    <property type="entry name" value="Thioredoxin-like"/>
    <property type="match status" value="1"/>
</dbReference>
<evidence type="ECO:0000313" key="4">
    <source>
        <dbReference type="Proteomes" id="UP000504634"/>
    </source>
</evidence>
<feature type="domain" description="Thioredoxin" evidence="3">
    <location>
        <begin position="1"/>
        <end position="116"/>
    </location>
</feature>
<proteinExistence type="predicted"/>
<dbReference type="PROSITE" id="PS00194">
    <property type="entry name" value="THIOREDOXIN_1"/>
    <property type="match status" value="1"/>
</dbReference>
<feature type="compositionally biased region" description="Low complexity" evidence="2">
    <location>
        <begin position="125"/>
        <end position="145"/>
    </location>
</feature>
<dbReference type="Gene3D" id="3.40.30.10">
    <property type="entry name" value="Glutaredoxin"/>
    <property type="match status" value="1"/>
</dbReference>
<dbReference type="GeneID" id="115632554"/>
<name>A0A6J2UB85_DROLE</name>
<accession>A0A6J2UB85</accession>
<dbReference type="InterPro" id="IPR017937">
    <property type="entry name" value="Thioredoxin_CS"/>
</dbReference>
<evidence type="ECO:0000256" key="1">
    <source>
        <dbReference type="ARBA" id="ARBA00023157"/>
    </source>
</evidence>
<keyword evidence="1" id="KW-1015">Disulfide bond</keyword>
<dbReference type="Proteomes" id="UP000504634">
    <property type="component" value="Unplaced"/>
</dbReference>
<dbReference type="InterPro" id="IPR036249">
    <property type="entry name" value="Thioredoxin-like_sf"/>
</dbReference>
<evidence type="ECO:0000313" key="5">
    <source>
        <dbReference type="RefSeq" id="XP_030385629.1"/>
    </source>
</evidence>
<feature type="region of interest" description="Disordered" evidence="2">
    <location>
        <begin position="125"/>
        <end position="151"/>
    </location>
</feature>
<gene>
    <name evidence="5" type="primary">LOC115632554</name>
</gene>
<dbReference type="CDD" id="cd02947">
    <property type="entry name" value="TRX_family"/>
    <property type="match status" value="1"/>
</dbReference>